<evidence type="ECO:0000313" key="1">
    <source>
        <dbReference type="EMBL" id="TCN83613.1"/>
    </source>
</evidence>
<dbReference type="Proteomes" id="UP000294832">
    <property type="component" value="Unassembled WGS sequence"/>
</dbReference>
<dbReference type="OrthoDB" id="6077837at2"/>
<dbReference type="AlphaFoldDB" id="A0A4R2F9C1"/>
<dbReference type="InterPro" id="IPR054222">
    <property type="entry name" value="DUF6942"/>
</dbReference>
<protein>
    <submittedName>
        <fullName evidence="1">Uncharacterized protein</fullName>
    </submittedName>
</protein>
<dbReference type="RefSeq" id="WP_133039066.1">
    <property type="nucleotide sequence ID" value="NZ_SLWF01000014.1"/>
</dbReference>
<reference evidence="1 2" key="1">
    <citation type="submission" date="2019-03" db="EMBL/GenBank/DDBJ databases">
        <title>Freshwater and sediment microbial communities from various areas in North America, analyzing microbe dynamics in response to fracking.</title>
        <authorList>
            <person name="Lamendella R."/>
        </authorList>
    </citation>
    <scope>NUCLEOTIDE SEQUENCE [LARGE SCALE GENOMIC DNA]</scope>
    <source>
        <strain evidence="1 2">74A</strain>
    </source>
</reference>
<evidence type="ECO:0000313" key="2">
    <source>
        <dbReference type="Proteomes" id="UP000294832"/>
    </source>
</evidence>
<sequence length="151" mass="17361">MKIGNPEAQHLIYLPHSPVVPTHWGWQQTDAAEALINANSNHWRKIMVIAAKIFSPDENWRDYLQAKLFWELCLYTEPSEQLAVEGIQLICGKAAGEMLKINAHDAIPLLSEPKLLRLNEKTWLVPYLDYRQFPNRMIALLRLAICSISNE</sequence>
<comment type="caution">
    <text evidence="1">The sequence shown here is derived from an EMBL/GenBank/DDBJ whole genome shotgun (WGS) entry which is preliminary data.</text>
</comment>
<accession>A0A4R2F9C1</accession>
<name>A0A4R2F9C1_9GAMM</name>
<gene>
    <name evidence="1" type="ORF">EDC91_1148</name>
</gene>
<dbReference type="EMBL" id="SLWF01000014">
    <property type="protein sequence ID" value="TCN83613.1"/>
    <property type="molecule type" value="Genomic_DNA"/>
</dbReference>
<proteinExistence type="predicted"/>
<organism evidence="1 2">
    <name type="scientific">Shewanella fodinae</name>
    <dbReference type="NCBI Taxonomy" id="552357"/>
    <lineage>
        <taxon>Bacteria</taxon>
        <taxon>Pseudomonadati</taxon>
        <taxon>Pseudomonadota</taxon>
        <taxon>Gammaproteobacteria</taxon>
        <taxon>Alteromonadales</taxon>
        <taxon>Shewanellaceae</taxon>
        <taxon>Shewanella</taxon>
    </lineage>
</organism>
<keyword evidence="2" id="KW-1185">Reference proteome</keyword>
<dbReference type="Pfam" id="PF22098">
    <property type="entry name" value="DUF6942"/>
    <property type="match status" value="1"/>
</dbReference>